<dbReference type="Proteomes" id="UP000179023">
    <property type="component" value="Unassembled WGS sequence"/>
</dbReference>
<accession>A0A1G2KK95</accession>
<keyword evidence="1" id="KW-0175">Coiled coil</keyword>
<proteinExistence type="predicted"/>
<comment type="caution">
    <text evidence="2">The sequence shown here is derived from an EMBL/GenBank/DDBJ whole genome shotgun (WGS) entry which is preliminary data.</text>
</comment>
<dbReference type="STRING" id="1802270.A3C07_01920"/>
<protein>
    <submittedName>
        <fullName evidence="2">Uncharacterized protein</fullName>
    </submittedName>
</protein>
<evidence type="ECO:0000313" key="2">
    <source>
        <dbReference type="EMBL" id="OGZ99693.1"/>
    </source>
</evidence>
<reference evidence="2 3" key="1">
    <citation type="journal article" date="2016" name="Nat. Commun.">
        <title>Thousands of microbial genomes shed light on interconnected biogeochemical processes in an aquifer system.</title>
        <authorList>
            <person name="Anantharaman K."/>
            <person name="Brown C.T."/>
            <person name="Hug L.A."/>
            <person name="Sharon I."/>
            <person name="Castelle C.J."/>
            <person name="Probst A.J."/>
            <person name="Thomas B.C."/>
            <person name="Singh A."/>
            <person name="Wilkins M.J."/>
            <person name="Karaoz U."/>
            <person name="Brodie E.L."/>
            <person name="Williams K.H."/>
            <person name="Hubbard S.S."/>
            <person name="Banfield J.F."/>
        </authorList>
    </citation>
    <scope>NUCLEOTIDE SEQUENCE [LARGE SCALE GENOMIC DNA]</scope>
</reference>
<evidence type="ECO:0000256" key="1">
    <source>
        <dbReference type="SAM" id="Coils"/>
    </source>
</evidence>
<feature type="coiled-coil region" evidence="1">
    <location>
        <begin position="87"/>
        <end position="154"/>
    </location>
</feature>
<sequence>MLSKVKGVYDEDEKAGLQSRLSTIRSWKAEKEEWLRNLLGNGHLPSFAAEVMEPSKINSGLSVLAEFEVVTEEINLEAVVELYVKEAANQEAATERHEAEVRRLEEEIRAATTEGRFGDITELARERDEEVRKAAEARNHAQKVREKIAEIEAEAVSADPQPT</sequence>
<organism evidence="2 3">
    <name type="scientific">Candidatus Sungbacteria bacterium RIFCSPHIGHO2_02_FULL_47_11</name>
    <dbReference type="NCBI Taxonomy" id="1802270"/>
    <lineage>
        <taxon>Bacteria</taxon>
        <taxon>Candidatus Sungiibacteriota</taxon>
    </lineage>
</organism>
<dbReference type="AlphaFoldDB" id="A0A1G2KK95"/>
<evidence type="ECO:0000313" key="3">
    <source>
        <dbReference type="Proteomes" id="UP000179023"/>
    </source>
</evidence>
<gene>
    <name evidence="2" type="ORF">A3C07_01920</name>
</gene>
<name>A0A1G2KK95_9BACT</name>
<dbReference type="EMBL" id="MHQI01000034">
    <property type="protein sequence ID" value="OGZ99693.1"/>
    <property type="molecule type" value="Genomic_DNA"/>
</dbReference>